<dbReference type="InterPro" id="IPR049227">
    <property type="entry name" value="DUF6824"/>
</dbReference>
<accession>A0A448ZF08</accession>
<reference evidence="2 3" key="1">
    <citation type="submission" date="2019-01" db="EMBL/GenBank/DDBJ databases">
        <authorList>
            <person name="Ferrante I. M."/>
        </authorList>
    </citation>
    <scope>NUCLEOTIDE SEQUENCE [LARGE SCALE GENOMIC DNA]</scope>
    <source>
        <strain evidence="2 3">B856</strain>
    </source>
</reference>
<dbReference type="SUPFAM" id="SSF46938">
    <property type="entry name" value="CRAL/TRIO N-terminal domain"/>
    <property type="match status" value="1"/>
</dbReference>
<feature type="domain" description="DUF6824" evidence="1">
    <location>
        <begin position="350"/>
        <end position="433"/>
    </location>
</feature>
<dbReference type="Gene3D" id="3.40.525.10">
    <property type="entry name" value="CRAL-TRIO lipid binding domain"/>
    <property type="match status" value="1"/>
</dbReference>
<evidence type="ECO:0000259" key="1">
    <source>
        <dbReference type="Pfam" id="PF20710"/>
    </source>
</evidence>
<gene>
    <name evidence="2" type="ORF">PSNMU_V1.4_AUG-EV-PASAV3_0074560</name>
</gene>
<dbReference type="InterPro" id="IPR036865">
    <property type="entry name" value="CRAL-TRIO_dom_sf"/>
</dbReference>
<organism evidence="2 3">
    <name type="scientific">Pseudo-nitzschia multistriata</name>
    <dbReference type="NCBI Taxonomy" id="183589"/>
    <lineage>
        <taxon>Eukaryota</taxon>
        <taxon>Sar</taxon>
        <taxon>Stramenopiles</taxon>
        <taxon>Ochrophyta</taxon>
        <taxon>Bacillariophyta</taxon>
        <taxon>Bacillariophyceae</taxon>
        <taxon>Bacillariophycidae</taxon>
        <taxon>Bacillariales</taxon>
        <taxon>Bacillariaceae</taxon>
        <taxon>Pseudo-nitzschia</taxon>
    </lineage>
</organism>
<evidence type="ECO:0000313" key="3">
    <source>
        <dbReference type="Proteomes" id="UP000291116"/>
    </source>
</evidence>
<proteinExistence type="predicted"/>
<name>A0A448ZF08_9STRA</name>
<evidence type="ECO:0000313" key="2">
    <source>
        <dbReference type="EMBL" id="VEU40615.1"/>
    </source>
</evidence>
<dbReference type="InterPro" id="IPR036273">
    <property type="entry name" value="CRAL/TRIO_N_dom_sf"/>
</dbReference>
<dbReference type="Pfam" id="PF20710">
    <property type="entry name" value="DUF6824"/>
    <property type="match status" value="1"/>
</dbReference>
<protein>
    <recommendedName>
        <fullName evidence="1">DUF6824 domain-containing protein</fullName>
    </recommendedName>
</protein>
<keyword evidence="3" id="KW-1185">Reference proteome</keyword>
<dbReference type="Proteomes" id="UP000291116">
    <property type="component" value="Unassembled WGS sequence"/>
</dbReference>
<dbReference type="EMBL" id="CAACVS010000292">
    <property type="protein sequence ID" value="VEU40615.1"/>
    <property type="molecule type" value="Genomic_DNA"/>
</dbReference>
<sequence>MHPGEKSGATLLDDASVGSINPKDVDAMVAKGIGMLSIRDRNAIYEEIHGVSSMAIKETPELIRDSLRNFEKELENADHAKKFAYDAIMNQEENAVSKDVITDDAFRLRFLRFVFFDAKAAVARMISFLDILHTLYGMEALKKFDDSMDFFINTKELKIGLRAGYIQLLPFRDRSGRRIIVFVTDCLKLESKVRIKIFLYITYVAGEDVETQKHGCLMLFWPGVEEIRPPESSHRSLVSKIINSLPTRFACFHFCFPNTPFFNLIRALLSMTMAKQNFRRITRVKVHCGERIEMLYELMGYGIPVALIPTTGTGTLKTKTFAQWIKTKKMMESLKSEGSRILECPGMKDVIFRSAGKSCMLHPGNVVFRGIFEKYHDEHVKAGQTGKRDLVWKIVQEIESKGGRFLGWDKRGWWVVLEERSEIRSKVAISLRDYNKQQKAIANEQVCKSFTYVFKQLDSAKRRKQGNMCDCDSSDEGVPHFRESCCFAKMSLLDE</sequence>
<dbReference type="AlphaFoldDB" id="A0A448ZF08"/>